<dbReference type="AlphaFoldDB" id="A0A915K415"/>
<sequence>MVSNRPAREPQQFVMSGQLAETLIDYWELQREQRRMIGQISFENQEVVHYFAFDCQERPIIYTMVNNAMAEIHDNYCQHEKEICMHLDRPPTTCHNMQTMQPKTKSTQFGANGKVTLTANRKRSREEIANILKAAIEERKDEWDNDQDRQESYGSRSGEDSPNVVYGHSCLAIKTINSWGVNWLCTVSNMKLWPEDPRQNFSPSVAQRKENVLDWLVYSS</sequence>
<organism evidence="2 3">
    <name type="scientific">Romanomermis culicivorax</name>
    <name type="common">Nematode worm</name>
    <dbReference type="NCBI Taxonomy" id="13658"/>
    <lineage>
        <taxon>Eukaryota</taxon>
        <taxon>Metazoa</taxon>
        <taxon>Ecdysozoa</taxon>
        <taxon>Nematoda</taxon>
        <taxon>Enoplea</taxon>
        <taxon>Dorylaimia</taxon>
        <taxon>Mermithida</taxon>
        <taxon>Mermithoidea</taxon>
        <taxon>Mermithidae</taxon>
        <taxon>Romanomermis</taxon>
    </lineage>
</organism>
<accession>A0A915K415</accession>
<evidence type="ECO:0000313" key="3">
    <source>
        <dbReference type="WBParaSite" id="nRc.2.0.1.t33073-RA"/>
    </source>
</evidence>
<feature type="region of interest" description="Disordered" evidence="1">
    <location>
        <begin position="141"/>
        <end position="161"/>
    </location>
</feature>
<feature type="compositionally biased region" description="Basic and acidic residues" evidence="1">
    <location>
        <begin position="141"/>
        <end position="151"/>
    </location>
</feature>
<keyword evidence="2" id="KW-1185">Reference proteome</keyword>
<name>A0A915K415_ROMCU</name>
<dbReference type="Proteomes" id="UP000887565">
    <property type="component" value="Unplaced"/>
</dbReference>
<reference evidence="3" key="1">
    <citation type="submission" date="2022-11" db="UniProtKB">
        <authorList>
            <consortium name="WormBaseParasite"/>
        </authorList>
    </citation>
    <scope>IDENTIFICATION</scope>
</reference>
<protein>
    <submittedName>
        <fullName evidence="3">Uncharacterized protein</fullName>
    </submittedName>
</protein>
<proteinExistence type="predicted"/>
<evidence type="ECO:0000313" key="2">
    <source>
        <dbReference type="Proteomes" id="UP000887565"/>
    </source>
</evidence>
<dbReference type="WBParaSite" id="nRc.2.0.1.t33073-RA">
    <property type="protein sequence ID" value="nRc.2.0.1.t33073-RA"/>
    <property type="gene ID" value="nRc.2.0.1.g33073"/>
</dbReference>
<evidence type="ECO:0000256" key="1">
    <source>
        <dbReference type="SAM" id="MobiDB-lite"/>
    </source>
</evidence>